<dbReference type="GO" id="GO:0005829">
    <property type="term" value="C:cytosol"/>
    <property type="evidence" value="ECO:0007669"/>
    <property type="project" value="TreeGrafter"/>
</dbReference>
<gene>
    <name evidence="5" type="primary">tgt</name>
    <name evidence="7" type="ordered locus">Kole_1685</name>
</gene>
<feature type="binding site" evidence="5">
    <location>
        <position position="186"/>
    </location>
    <ligand>
        <name>substrate</name>
    </ligand>
</feature>
<dbReference type="OrthoDB" id="9805417at2"/>
<dbReference type="EC" id="2.4.2.29" evidence="5"/>
<feature type="domain" description="tRNA-guanine(15) transglycosylase-like" evidence="6">
    <location>
        <begin position="14"/>
        <end position="363"/>
    </location>
</feature>
<dbReference type="HAMAP" id="MF_00168">
    <property type="entry name" value="Q_tRNA_Tgt"/>
    <property type="match status" value="1"/>
</dbReference>
<comment type="function">
    <text evidence="5">Catalyzes the base-exchange of a guanine (G) residue with the queuine precursor 7-aminomethyl-7-deazaguanine (PreQ1) at position 34 (anticodon wobble position) in tRNAs with GU(N) anticodons (tRNA-Asp, -Asn, -His and -Tyr). Catalysis occurs through a double-displacement mechanism. The nucleophile active site attacks the C1' of nucleotide 34 to detach the guanine base from the RNA, forming a covalent enzyme-RNA intermediate. The proton acceptor active site deprotonates the incoming PreQ1, allowing a nucleophilic attack on the C1' of the ribose to form the product. After dissociation, two additional enzymatic reactions on the tRNA convert PreQ1 to queuine (Q), resulting in the hypermodified nucleoside queuosine (7-(((4,5-cis-dihydroxy-2-cyclopenten-1-yl)amino)methyl)-7-deazaguanosine).</text>
</comment>
<keyword evidence="2 5" id="KW-0808">Transferase</keyword>
<comment type="pathway">
    <text evidence="5">tRNA modification; tRNA-queuosine biosynthesis.</text>
</comment>
<feature type="binding site" evidence="5">
    <location>
        <position position="332"/>
    </location>
    <ligand>
        <name>Zn(2+)</name>
        <dbReference type="ChEBI" id="CHEBI:29105"/>
    </ligand>
</feature>
<feature type="binding site" evidence="5">
    <location>
        <position position="213"/>
    </location>
    <ligand>
        <name>substrate</name>
    </ligand>
</feature>
<feature type="binding site" evidence="5">
    <location>
        <position position="301"/>
    </location>
    <ligand>
        <name>Zn(2+)</name>
        <dbReference type="ChEBI" id="CHEBI:29105"/>
    </ligand>
</feature>
<accession>C5CFG6</accession>
<protein>
    <recommendedName>
        <fullName evidence="5">Queuine tRNA-ribosyltransferase</fullName>
        <ecNumber evidence="5">2.4.2.29</ecNumber>
    </recommendedName>
    <alternativeName>
        <fullName evidence="5">Guanine insertion enzyme</fullName>
    </alternativeName>
    <alternativeName>
        <fullName evidence="5">tRNA-guanine transglycosylase</fullName>
    </alternativeName>
</protein>
<feature type="binding site" evidence="5">
    <location>
        <position position="303"/>
    </location>
    <ligand>
        <name>Zn(2+)</name>
        <dbReference type="ChEBI" id="CHEBI:29105"/>
    </ligand>
</feature>
<name>C5CFG6_KOSOT</name>
<comment type="similarity">
    <text evidence="5">Belongs to the queuine tRNA-ribosyltransferase family.</text>
</comment>
<dbReference type="RefSeq" id="WP_015869018.1">
    <property type="nucleotide sequence ID" value="NC_012785.1"/>
</dbReference>
<dbReference type="eggNOG" id="COG0343">
    <property type="taxonomic scope" value="Bacteria"/>
</dbReference>
<comment type="catalytic activity">
    <reaction evidence="4 5">
        <text>7-aminomethyl-7-carbaguanine + guanosine(34) in tRNA = 7-aminomethyl-7-carbaguanosine(34) in tRNA + guanine</text>
        <dbReference type="Rhea" id="RHEA:24104"/>
        <dbReference type="Rhea" id="RHEA-COMP:10341"/>
        <dbReference type="Rhea" id="RHEA-COMP:10342"/>
        <dbReference type="ChEBI" id="CHEBI:16235"/>
        <dbReference type="ChEBI" id="CHEBI:58703"/>
        <dbReference type="ChEBI" id="CHEBI:74269"/>
        <dbReference type="ChEBI" id="CHEBI:82833"/>
        <dbReference type="EC" id="2.4.2.29"/>
    </reaction>
</comment>
<feature type="region of interest" description="RNA binding" evidence="5">
    <location>
        <begin position="244"/>
        <end position="250"/>
    </location>
</feature>
<feature type="active site" description="Nucleophile" evidence="5">
    <location>
        <position position="263"/>
    </location>
</feature>
<keyword evidence="5" id="KW-0671">Queuosine biosynthesis</keyword>
<evidence type="ECO:0000256" key="4">
    <source>
        <dbReference type="ARBA" id="ARBA00050112"/>
    </source>
</evidence>
<dbReference type="GO" id="GO:0008479">
    <property type="term" value="F:tRNA-guanosine(34) queuine transglycosylase activity"/>
    <property type="evidence" value="ECO:0007669"/>
    <property type="project" value="UniProtKB-UniRule"/>
</dbReference>
<keyword evidence="8" id="KW-1185">Reference proteome</keyword>
<sequence length="377" mass="42661">MVKFTVTKKDPVTSARTGKLETKHGVFETPVFMPVGTNATVKGLWQEQLKELGARIILGNAFHLYLKPGLEVIRSFGGLHSFMNWNNSILTDSGGFQVFSLKDKKVLDEGVLFKSPIDGSKIMMTPELSMEIQMTLGSDIAMAFDECVAPELDRTYAQESVERTTRWAEKCLAYHDRSQALFGIVQGAFYKDLREKSAREITAMDFDGFAVGGLSVGEPFEVTRDILEFTTKLLPEDKPRYLMGIGTPDMIIMAVENGIDMFDCVLPTRMGRHGTALTWSGKINLKAARHKFSKEPIDPECNCKVCRSYSKGYIYHLFSRDELLGKMMLSYHNVHFLLDFTDRLRNAIREERFLEFKELCTRKQLIKNDTGVNVSEG</sequence>
<feature type="active site" description="Proton acceptor" evidence="5">
    <location>
        <position position="92"/>
    </location>
</feature>
<dbReference type="InterPro" id="IPR004803">
    <property type="entry name" value="TGT"/>
</dbReference>
<dbReference type="GO" id="GO:0046872">
    <property type="term" value="F:metal ion binding"/>
    <property type="evidence" value="ECO:0007669"/>
    <property type="project" value="UniProtKB-KW"/>
</dbReference>
<dbReference type="STRING" id="521045.Kole_1685"/>
<dbReference type="NCBIfam" id="TIGR00449">
    <property type="entry name" value="tgt_general"/>
    <property type="match status" value="1"/>
</dbReference>
<reference evidence="7 8" key="1">
    <citation type="submission" date="2009-06" db="EMBL/GenBank/DDBJ databases">
        <title>Complete sequence of Thermotogales bacterium TBF 19.5.1.</title>
        <authorList>
            <consortium name="US DOE Joint Genome Institute"/>
            <person name="Lucas S."/>
            <person name="Copeland A."/>
            <person name="Lapidus A."/>
            <person name="Glavina del Rio T."/>
            <person name="Tice H."/>
            <person name="Bruce D."/>
            <person name="Goodwin L."/>
            <person name="Pitluck S."/>
            <person name="Chertkov O."/>
            <person name="Brettin T."/>
            <person name="Detter J.C."/>
            <person name="Han C."/>
            <person name="Schmutz J."/>
            <person name="Larimer F."/>
            <person name="Land M."/>
            <person name="Hauser L."/>
            <person name="Kyrpides N."/>
            <person name="Ovchinnikova G."/>
            <person name="Noll K."/>
        </authorList>
    </citation>
    <scope>NUCLEOTIDE SEQUENCE [LARGE SCALE GENOMIC DNA]</scope>
    <source>
        <strain evidence="8">ATCC BAA-1733 / DSM 21960 / TBF 19.5.1</strain>
    </source>
</reference>
<evidence type="ECO:0000256" key="5">
    <source>
        <dbReference type="HAMAP-Rule" id="MF_00168"/>
    </source>
</evidence>
<organism evidence="7 8">
    <name type="scientific">Kosmotoga olearia (strain ATCC BAA-1733 / DSM 21960 / TBF 19.5.1)</name>
    <dbReference type="NCBI Taxonomy" id="521045"/>
    <lineage>
        <taxon>Bacteria</taxon>
        <taxon>Thermotogati</taxon>
        <taxon>Thermotogota</taxon>
        <taxon>Thermotogae</taxon>
        <taxon>Kosmotogales</taxon>
        <taxon>Kosmotogaceae</taxon>
        <taxon>Kosmotoga</taxon>
    </lineage>
</organism>
<evidence type="ECO:0000313" key="8">
    <source>
        <dbReference type="Proteomes" id="UP000002382"/>
    </source>
</evidence>
<evidence type="ECO:0000256" key="1">
    <source>
        <dbReference type="ARBA" id="ARBA00022676"/>
    </source>
</evidence>
<dbReference type="InterPro" id="IPR050076">
    <property type="entry name" value="ArchSynthase1/Queuine_TRR"/>
</dbReference>
<evidence type="ECO:0000259" key="6">
    <source>
        <dbReference type="Pfam" id="PF01702"/>
    </source>
</evidence>
<feature type="binding site" evidence="5">
    <location>
        <position position="306"/>
    </location>
    <ligand>
        <name>Zn(2+)</name>
        <dbReference type="ChEBI" id="CHEBI:29105"/>
    </ligand>
</feature>
<dbReference type="InterPro" id="IPR002616">
    <property type="entry name" value="tRNA_ribo_trans-like"/>
</dbReference>
<dbReference type="SUPFAM" id="SSF51713">
    <property type="entry name" value="tRNA-guanine transglycosylase"/>
    <property type="match status" value="1"/>
</dbReference>
<dbReference type="PANTHER" id="PTHR46499:SF1">
    <property type="entry name" value="QUEUINE TRNA-RIBOSYLTRANSFERASE"/>
    <property type="match status" value="1"/>
</dbReference>
<dbReference type="Gene3D" id="3.20.20.105">
    <property type="entry name" value="Queuine tRNA-ribosyltransferase-like"/>
    <property type="match status" value="1"/>
</dbReference>
<keyword evidence="5" id="KW-0479">Metal-binding</keyword>
<feature type="binding site" evidence="5">
    <location>
        <begin position="92"/>
        <end position="96"/>
    </location>
    <ligand>
        <name>substrate</name>
    </ligand>
</feature>
<comment type="subunit">
    <text evidence="5">Homodimer. Within each dimer, one monomer is responsible for RNA recognition and catalysis, while the other monomer binds to the replacement base PreQ1.</text>
</comment>
<evidence type="ECO:0000313" key="7">
    <source>
        <dbReference type="EMBL" id="ACR80374.1"/>
    </source>
</evidence>
<reference evidence="7 8" key="2">
    <citation type="journal article" date="2011" name="J. Bacteriol.">
        <title>Genome Sequence of Kosmotoga olearia Strain TBF 19.5.1, a Thermophilic Bacterium with a Wide Growth Temperature Range, Isolated from the Troll B Oil Platform in the North Sea.</title>
        <authorList>
            <person name="Swithers K.S."/>
            <person name="Dipippo J.L."/>
            <person name="Bruce D.C."/>
            <person name="Detter C."/>
            <person name="Tapia R."/>
            <person name="Han S."/>
            <person name="Goodwin L.A."/>
            <person name="Han J."/>
            <person name="Woyke T."/>
            <person name="Pitluck S."/>
            <person name="Pennacchio L."/>
            <person name="Nolan M."/>
            <person name="Mikhailova N."/>
            <person name="Land M.L."/>
            <person name="Nesbo C.L."/>
            <person name="Gogarten J.P."/>
            <person name="Noll K.M."/>
        </authorList>
    </citation>
    <scope>NUCLEOTIDE SEQUENCE [LARGE SCALE GENOMIC DNA]</scope>
    <source>
        <strain evidence="8">ATCC BAA-1733 / DSM 21960 / TBF 19.5.1</strain>
    </source>
</reference>
<feature type="binding site" evidence="5">
    <location>
        <position position="145"/>
    </location>
    <ligand>
        <name>substrate</name>
    </ligand>
</feature>
<dbReference type="FunFam" id="3.20.20.105:FF:000001">
    <property type="entry name" value="Queuine tRNA-ribosyltransferase"/>
    <property type="match status" value="1"/>
</dbReference>
<keyword evidence="5" id="KW-0862">Zinc</keyword>
<keyword evidence="1 5" id="KW-0328">Glycosyltransferase</keyword>
<dbReference type="HOGENOM" id="CLU_022060_0_1_0"/>
<proteinExistence type="inferred from homology"/>
<dbReference type="KEGG" id="kol:Kole_1685"/>
<dbReference type="EMBL" id="CP001634">
    <property type="protein sequence ID" value="ACR80374.1"/>
    <property type="molecule type" value="Genomic_DNA"/>
</dbReference>
<dbReference type="InterPro" id="IPR036511">
    <property type="entry name" value="TGT-like_sf"/>
</dbReference>
<keyword evidence="3 5" id="KW-0819">tRNA processing</keyword>
<comment type="cofactor">
    <cofactor evidence="5">
        <name>Zn(2+)</name>
        <dbReference type="ChEBI" id="CHEBI:29105"/>
    </cofactor>
    <text evidence="5">Binds 1 zinc ion per subunit.</text>
</comment>
<dbReference type="AlphaFoldDB" id="C5CFG6"/>
<dbReference type="Pfam" id="PF01702">
    <property type="entry name" value="TGT"/>
    <property type="match status" value="1"/>
</dbReference>
<dbReference type="PANTHER" id="PTHR46499">
    <property type="entry name" value="QUEUINE TRNA-RIBOSYLTRANSFERASE"/>
    <property type="match status" value="1"/>
</dbReference>
<dbReference type="GO" id="GO:0008616">
    <property type="term" value="P:tRNA queuosine(34) biosynthetic process"/>
    <property type="evidence" value="ECO:0007669"/>
    <property type="project" value="UniProtKB-UniRule"/>
</dbReference>
<dbReference type="UniPathway" id="UPA00392"/>
<evidence type="ECO:0000256" key="3">
    <source>
        <dbReference type="ARBA" id="ARBA00022694"/>
    </source>
</evidence>
<dbReference type="Proteomes" id="UP000002382">
    <property type="component" value="Chromosome"/>
</dbReference>
<evidence type="ECO:0000256" key="2">
    <source>
        <dbReference type="ARBA" id="ARBA00022679"/>
    </source>
</evidence>
<feature type="region of interest" description="RNA binding; important for wobble base 34 recognition" evidence="5">
    <location>
        <begin position="268"/>
        <end position="272"/>
    </location>
</feature>
<dbReference type="NCBIfam" id="TIGR00430">
    <property type="entry name" value="Q_tRNA_tgt"/>
    <property type="match status" value="1"/>
</dbReference>